<reference evidence="2" key="1">
    <citation type="journal article" date="2021" name="PeerJ">
        <title>Extensive microbial diversity within the chicken gut microbiome revealed by metagenomics and culture.</title>
        <authorList>
            <person name="Gilroy R."/>
            <person name="Ravi A."/>
            <person name="Getino M."/>
            <person name="Pursley I."/>
            <person name="Horton D.L."/>
            <person name="Alikhan N.F."/>
            <person name="Baker D."/>
            <person name="Gharbi K."/>
            <person name="Hall N."/>
            <person name="Watson M."/>
            <person name="Adriaenssens E.M."/>
            <person name="Foster-Nyarko E."/>
            <person name="Jarju S."/>
            <person name="Secka A."/>
            <person name="Antonio M."/>
            <person name="Oren A."/>
            <person name="Chaudhuri R.R."/>
            <person name="La Ragione R."/>
            <person name="Hildebrand F."/>
            <person name="Pallen M.J."/>
        </authorList>
    </citation>
    <scope>NUCLEOTIDE SEQUENCE</scope>
    <source>
        <strain evidence="2">G4-2901</strain>
    </source>
</reference>
<feature type="signal peptide" evidence="1">
    <location>
        <begin position="1"/>
        <end position="22"/>
    </location>
</feature>
<reference evidence="2" key="2">
    <citation type="submission" date="2021-04" db="EMBL/GenBank/DDBJ databases">
        <authorList>
            <person name="Gilroy R."/>
        </authorList>
    </citation>
    <scope>NUCLEOTIDE SEQUENCE</scope>
    <source>
        <strain evidence="2">G4-2901</strain>
    </source>
</reference>
<dbReference type="Proteomes" id="UP000783796">
    <property type="component" value="Unassembled WGS sequence"/>
</dbReference>
<organism evidence="2 3">
    <name type="scientific">Candidatus Phocaeicola faecigallinarum</name>
    <dbReference type="NCBI Taxonomy" id="2838732"/>
    <lineage>
        <taxon>Bacteria</taxon>
        <taxon>Pseudomonadati</taxon>
        <taxon>Bacteroidota</taxon>
        <taxon>Bacteroidia</taxon>
        <taxon>Bacteroidales</taxon>
        <taxon>Bacteroidaceae</taxon>
        <taxon>Phocaeicola</taxon>
    </lineage>
</organism>
<evidence type="ECO:0008006" key="4">
    <source>
        <dbReference type="Google" id="ProtNLM"/>
    </source>
</evidence>
<proteinExistence type="predicted"/>
<accession>A0A948TD28</accession>
<keyword evidence="1" id="KW-0732">Signal</keyword>
<gene>
    <name evidence="2" type="ORF">H9777_10840</name>
</gene>
<evidence type="ECO:0000313" key="2">
    <source>
        <dbReference type="EMBL" id="MBU3838781.1"/>
    </source>
</evidence>
<evidence type="ECO:0000313" key="3">
    <source>
        <dbReference type="Proteomes" id="UP000783796"/>
    </source>
</evidence>
<dbReference type="AlphaFoldDB" id="A0A948TD28"/>
<evidence type="ECO:0000256" key="1">
    <source>
        <dbReference type="SAM" id="SignalP"/>
    </source>
</evidence>
<dbReference type="PROSITE" id="PS51257">
    <property type="entry name" value="PROKAR_LIPOPROTEIN"/>
    <property type="match status" value="1"/>
</dbReference>
<feature type="chain" id="PRO_5037166457" description="Lipoprotein" evidence="1">
    <location>
        <begin position="23"/>
        <end position="118"/>
    </location>
</feature>
<dbReference type="EMBL" id="JAHLFW010000089">
    <property type="protein sequence ID" value="MBU3838781.1"/>
    <property type="molecule type" value="Genomic_DNA"/>
</dbReference>
<sequence>MKKLFSLLLLCTAFLFMFSSCTKEDEKESTYTFIYDATTFWGEESVILFEYDKDGDKINSNSIECEKGYTKTFTAATNAEKIKVYIDDKWVQQVFPLNKGGNIEIKITGETLIGKQEP</sequence>
<protein>
    <recommendedName>
        <fullName evidence="4">Lipoprotein</fullName>
    </recommendedName>
</protein>
<comment type="caution">
    <text evidence="2">The sequence shown here is derived from an EMBL/GenBank/DDBJ whole genome shotgun (WGS) entry which is preliminary data.</text>
</comment>
<name>A0A948TD28_9BACT</name>